<keyword evidence="1" id="KW-1133">Transmembrane helix</keyword>
<dbReference type="KEGG" id="lby:Lbys_3358"/>
<reference evidence="2 3" key="2">
    <citation type="journal article" date="2011" name="Stand. Genomic Sci.">
        <title>Complete genome sequence of Leadbetterella byssophila type strain (4M15).</title>
        <authorList>
            <person name="Abt B."/>
            <person name="Teshima H."/>
            <person name="Lucas S."/>
            <person name="Lapidus A."/>
            <person name="Del Rio T.G."/>
            <person name="Nolan M."/>
            <person name="Tice H."/>
            <person name="Cheng J.F."/>
            <person name="Pitluck S."/>
            <person name="Liolios K."/>
            <person name="Pagani I."/>
            <person name="Ivanova N."/>
            <person name="Mavromatis K."/>
            <person name="Pati A."/>
            <person name="Tapia R."/>
            <person name="Han C."/>
            <person name="Goodwin L."/>
            <person name="Chen A."/>
            <person name="Palaniappan K."/>
            <person name="Land M."/>
            <person name="Hauser L."/>
            <person name="Chang Y.J."/>
            <person name="Jeffries C.D."/>
            <person name="Rohde M."/>
            <person name="Goker M."/>
            <person name="Tindall B.J."/>
            <person name="Detter J.C."/>
            <person name="Woyke T."/>
            <person name="Bristow J."/>
            <person name="Eisen J.A."/>
            <person name="Markowitz V."/>
            <person name="Hugenholtz P."/>
            <person name="Klenk H.P."/>
            <person name="Kyrpides N.C."/>
        </authorList>
    </citation>
    <scope>NUCLEOTIDE SEQUENCE [LARGE SCALE GENOMIC DNA]</scope>
    <source>
        <strain evidence="3">DSM 17132 / JCM 16389 / KACC 11308 / NBRC 106382 / 4M15</strain>
    </source>
</reference>
<keyword evidence="1" id="KW-0472">Membrane</keyword>
<accession>E4RX94</accession>
<dbReference type="EMBL" id="CP002305">
    <property type="protein sequence ID" value="ADQ19009.1"/>
    <property type="molecule type" value="Genomic_DNA"/>
</dbReference>
<dbReference type="HOGENOM" id="CLU_2633696_0_0_10"/>
<keyword evidence="3" id="KW-1185">Reference proteome</keyword>
<protein>
    <submittedName>
        <fullName evidence="2">Uncharacterized protein</fullName>
    </submittedName>
</protein>
<gene>
    <name evidence="2" type="ordered locus">Lbys_3358</name>
</gene>
<evidence type="ECO:0000313" key="2">
    <source>
        <dbReference type="EMBL" id="ADQ19009.1"/>
    </source>
</evidence>
<reference key="1">
    <citation type="submission" date="2010-11" db="EMBL/GenBank/DDBJ databases">
        <title>The complete genome of Leadbetterella byssophila DSM 17132.</title>
        <authorList>
            <consortium name="US DOE Joint Genome Institute (JGI-PGF)"/>
            <person name="Lucas S."/>
            <person name="Copeland A."/>
            <person name="Lapidus A."/>
            <person name="Glavina del Rio T."/>
            <person name="Dalin E."/>
            <person name="Tice H."/>
            <person name="Bruce D."/>
            <person name="Goodwin L."/>
            <person name="Pitluck S."/>
            <person name="Kyrpides N."/>
            <person name="Mavromatis K."/>
            <person name="Ivanova N."/>
            <person name="Teshima H."/>
            <person name="Brettin T."/>
            <person name="Detter J.C."/>
            <person name="Han C."/>
            <person name="Tapia R."/>
            <person name="Land M."/>
            <person name="Hauser L."/>
            <person name="Markowitz V."/>
            <person name="Cheng J.-F."/>
            <person name="Hugenholtz P."/>
            <person name="Woyke T."/>
            <person name="Wu D."/>
            <person name="Tindall B."/>
            <person name="Pomrenke H.G."/>
            <person name="Brambilla E."/>
            <person name="Klenk H.-P."/>
            <person name="Eisen J.A."/>
        </authorList>
    </citation>
    <scope>NUCLEOTIDE SEQUENCE [LARGE SCALE GENOMIC DNA]</scope>
    <source>
        <strain>DSM 17132</strain>
    </source>
</reference>
<feature type="transmembrane region" description="Helical" evidence="1">
    <location>
        <begin position="20"/>
        <end position="39"/>
    </location>
</feature>
<keyword evidence="1" id="KW-0812">Transmembrane</keyword>
<evidence type="ECO:0000256" key="1">
    <source>
        <dbReference type="SAM" id="Phobius"/>
    </source>
</evidence>
<dbReference type="Proteomes" id="UP000007435">
    <property type="component" value="Chromosome"/>
</dbReference>
<dbReference type="STRING" id="649349.Lbys_3358"/>
<evidence type="ECO:0000313" key="3">
    <source>
        <dbReference type="Proteomes" id="UP000007435"/>
    </source>
</evidence>
<dbReference type="AlphaFoldDB" id="E4RX94"/>
<proteinExistence type="predicted"/>
<organism evidence="2 3">
    <name type="scientific">Leadbetterella byssophila (strain DSM 17132 / JCM 16389 / KACC 11308 / NBRC 106382 / 4M15)</name>
    <dbReference type="NCBI Taxonomy" id="649349"/>
    <lineage>
        <taxon>Bacteria</taxon>
        <taxon>Pseudomonadati</taxon>
        <taxon>Bacteroidota</taxon>
        <taxon>Cytophagia</taxon>
        <taxon>Cytophagales</taxon>
        <taxon>Leadbetterellaceae</taxon>
        <taxon>Leadbetterella</taxon>
    </lineage>
</organism>
<sequence length="77" mass="9256">MELYFVFLEWLSLRIHHFNLFQFAVLSMNLVGILVQLSRKEIVEIYIECKFLYKIIDIFSSYGALSVVYDRLGFKFH</sequence>
<name>E4RX94_LEAB4</name>